<dbReference type="HOGENOM" id="CLU_019189_12_0_1"/>
<reference evidence="2" key="2">
    <citation type="submission" date="2015-01" db="EMBL/GenBank/DDBJ databases">
        <title>Evolutionary Origins and Diversification of the Mycorrhizal Mutualists.</title>
        <authorList>
            <consortium name="DOE Joint Genome Institute"/>
            <consortium name="Mycorrhizal Genomics Consortium"/>
            <person name="Kohler A."/>
            <person name="Kuo A."/>
            <person name="Nagy L.G."/>
            <person name="Floudas D."/>
            <person name="Copeland A."/>
            <person name="Barry K.W."/>
            <person name="Cichocki N."/>
            <person name="Veneault-Fourrey C."/>
            <person name="LaButti K."/>
            <person name="Lindquist E.A."/>
            <person name="Lipzen A."/>
            <person name="Lundell T."/>
            <person name="Morin E."/>
            <person name="Murat C."/>
            <person name="Riley R."/>
            <person name="Ohm R."/>
            <person name="Sun H."/>
            <person name="Tunlid A."/>
            <person name="Henrissat B."/>
            <person name="Grigoriev I.V."/>
            <person name="Hibbett D.S."/>
            <person name="Martin F."/>
        </authorList>
    </citation>
    <scope>NUCLEOTIDE SEQUENCE [LARGE SCALE GENOMIC DNA]</scope>
    <source>
        <strain evidence="2">h7</strain>
    </source>
</reference>
<dbReference type="Proteomes" id="UP000053424">
    <property type="component" value="Unassembled WGS sequence"/>
</dbReference>
<accession>A0A0C2Y299</accession>
<dbReference type="AlphaFoldDB" id="A0A0C2Y299"/>
<sequence length="74" mass="8278">MSGSPDDLFNYSSGGWLVNNGLRLKERRREFDVDELCKLAAQSVGRSPQDINTFVKLAEGGFNRTFLITMHDGV</sequence>
<dbReference type="GO" id="GO:0005739">
    <property type="term" value="C:mitochondrion"/>
    <property type="evidence" value="ECO:0007669"/>
    <property type="project" value="TreeGrafter"/>
</dbReference>
<dbReference type="STRING" id="686832.A0A0C2Y299"/>
<dbReference type="OrthoDB" id="2831558at2759"/>
<keyword evidence="2" id="KW-1185">Reference proteome</keyword>
<dbReference type="PANTHER" id="PTHR36091:SF2">
    <property type="entry name" value="AMINOGLYCOSIDE PHOSPHOTRANSFERASE DOMAIN-CONTAINING PROTEIN"/>
    <property type="match status" value="1"/>
</dbReference>
<reference evidence="1 2" key="1">
    <citation type="submission" date="2014-04" db="EMBL/GenBank/DDBJ databases">
        <authorList>
            <consortium name="DOE Joint Genome Institute"/>
            <person name="Kuo A."/>
            <person name="Gay G."/>
            <person name="Dore J."/>
            <person name="Kohler A."/>
            <person name="Nagy L.G."/>
            <person name="Floudas D."/>
            <person name="Copeland A."/>
            <person name="Barry K.W."/>
            <person name="Cichocki N."/>
            <person name="Veneault-Fourrey C."/>
            <person name="LaButti K."/>
            <person name="Lindquist E.A."/>
            <person name="Lipzen A."/>
            <person name="Lundell T."/>
            <person name="Morin E."/>
            <person name="Murat C."/>
            <person name="Sun H."/>
            <person name="Tunlid A."/>
            <person name="Henrissat B."/>
            <person name="Grigoriev I.V."/>
            <person name="Hibbett D.S."/>
            <person name="Martin F."/>
            <person name="Nordberg H.P."/>
            <person name="Cantor M.N."/>
            <person name="Hua S.X."/>
        </authorList>
    </citation>
    <scope>NUCLEOTIDE SEQUENCE [LARGE SCALE GENOMIC DNA]</scope>
    <source>
        <strain evidence="2">h7</strain>
    </source>
</reference>
<proteinExistence type="predicted"/>
<evidence type="ECO:0000313" key="2">
    <source>
        <dbReference type="Proteomes" id="UP000053424"/>
    </source>
</evidence>
<gene>
    <name evidence="1" type="ORF">M413DRAFT_25481</name>
</gene>
<protein>
    <submittedName>
        <fullName evidence="1">Uncharacterized protein</fullName>
    </submittedName>
</protein>
<name>A0A0C2Y299_HEBCY</name>
<dbReference type="InterPro" id="IPR051035">
    <property type="entry name" value="Mito_inheritance_9"/>
</dbReference>
<dbReference type="PANTHER" id="PTHR36091">
    <property type="entry name" value="ALTERED INHERITANCE OF MITOCHONDRIA PROTEIN 9, MITOCHONDRIAL"/>
    <property type="match status" value="1"/>
</dbReference>
<organism evidence="1 2">
    <name type="scientific">Hebeloma cylindrosporum</name>
    <dbReference type="NCBI Taxonomy" id="76867"/>
    <lineage>
        <taxon>Eukaryota</taxon>
        <taxon>Fungi</taxon>
        <taxon>Dikarya</taxon>
        <taxon>Basidiomycota</taxon>
        <taxon>Agaricomycotina</taxon>
        <taxon>Agaricomycetes</taxon>
        <taxon>Agaricomycetidae</taxon>
        <taxon>Agaricales</taxon>
        <taxon>Agaricineae</taxon>
        <taxon>Hymenogastraceae</taxon>
        <taxon>Hebeloma</taxon>
    </lineage>
</organism>
<dbReference type="EMBL" id="KN831774">
    <property type="protein sequence ID" value="KIM43983.1"/>
    <property type="molecule type" value="Genomic_DNA"/>
</dbReference>
<evidence type="ECO:0000313" key="1">
    <source>
        <dbReference type="EMBL" id="KIM43983.1"/>
    </source>
</evidence>